<keyword evidence="5 7" id="KW-0862">Zinc</keyword>
<proteinExistence type="inferred from homology"/>
<keyword evidence="6 9" id="KW-0560">Oxidoreductase</keyword>
<dbReference type="InterPro" id="IPR020843">
    <property type="entry name" value="ER"/>
</dbReference>
<dbReference type="InterPro" id="IPR011032">
    <property type="entry name" value="GroES-like_sf"/>
</dbReference>
<evidence type="ECO:0000256" key="7">
    <source>
        <dbReference type="RuleBase" id="RU361277"/>
    </source>
</evidence>
<dbReference type="GO" id="GO:0005737">
    <property type="term" value="C:cytoplasm"/>
    <property type="evidence" value="ECO:0007669"/>
    <property type="project" value="TreeGrafter"/>
</dbReference>
<dbReference type="SMART" id="SM00829">
    <property type="entry name" value="PKS_ER"/>
    <property type="match status" value="1"/>
</dbReference>
<evidence type="ECO:0000256" key="4">
    <source>
        <dbReference type="ARBA" id="ARBA00022723"/>
    </source>
</evidence>
<dbReference type="InterPro" id="IPR036291">
    <property type="entry name" value="NAD(P)-bd_dom_sf"/>
</dbReference>
<dbReference type="PANTHER" id="PTHR42940:SF8">
    <property type="entry name" value="VACUOLAR PROTEIN SORTING-ASSOCIATED PROTEIN 11"/>
    <property type="match status" value="1"/>
</dbReference>
<evidence type="ECO:0000256" key="1">
    <source>
        <dbReference type="ARBA" id="ARBA00001947"/>
    </source>
</evidence>
<evidence type="ECO:0000256" key="3">
    <source>
        <dbReference type="ARBA" id="ARBA00013190"/>
    </source>
</evidence>
<comment type="caution">
    <text evidence="9">The sequence shown here is derived from an EMBL/GenBank/DDBJ whole genome shotgun (WGS) entry which is preliminary data.</text>
</comment>
<dbReference type="InterPro" id="IPR013154">
    <property type="entry name" value="ADH-like_N"/>
</dbReference>
<dbReference type="PANTHER" id="PTHR42940">
    <property type="entry name" value="ALCOHOL DEHYDROGENASE 1-RELATED"/>
    <property type="match status" value="1"/>
</dbReference>
<dbReference type="EC" id="1.1.1.1" evidence="3"/>
<feature type="domain" description="Enoyl reductase (ER)" evidence="8">
    <location>
        <begin position="15"/>
        <end position="336"/>
    </location>
</feature>
<reference evidence="9" key="1">
    <citation type="submission" date="2021-02" db="EMBL/GenBank/DDBJ databases">
        <authorList>
            <person name="Cremers G."/>
            <person name="Picone N."/>
        </authorList>
    </citation>
    <scope>NUCLEOTIDE SEQUENCE</scope>
    <source>
        <strain evidence="9">PQ17</strain>
    </source>
</reference>
<dbReference type="Gene3D" id="3.40.50.720">
    <property type="entry name" value="NAD(P)-binding Rossmann-like Domain"/>
    <property type="match status" value="1"/>
</dbReference>
<comment type="similarity">
    <text evidence="2 7">Belongs to the zinc-containing alcohol dehydrogenase family.</text>
</comment>
<dbReference type="GO" id="GO:0008270">
    <property type="term" value="F:zinc ion binding"/>
    <property type="evidence" value="ECO:0007669"/>
    <property type="project" value="InterPro"/>
</dbReference>
<protein>
    <recommendedName>
        <fullName evidence="3">alcohol dehydrogenase</fullName>
        <ecNumber evidence="3">1.1.1.1</ecNumber>
    </recommendedName>
</protein>
<evidence type="ECO:0000259" key="8">
    <source>
        <dbReference type="SMART" id="SM00829"/>
    </source>
</evidence>
<keyword evidence="4 7" id="KW-0479">Metal-binding</keyword>
<accession>A0A8J2BRK0</accession>
<dbReference type="SUPFAM" id="SSF50129">
    <property type="entry name" value="GroES-like"/>
    <property type="match status" value="1"/>
</dbReference>
<dbReference type="InterPro" id="IPR013149">
    <property type="entry name" value="ADH-like_C"/>
</dbReference>
<dbReference type="EMBL" id="CAJNOB010000041">
    <property type="protein sequence ID" value="CAF0702030.1"/>
    <property type="molecule type" value="Genomic_DNA"/>
</dbReference>
<dbReference type="Proteomes" id="UP000663859">
    <property type="component" value="Unassembled WGS sequence"/>
</dbReference>
<sequence>MKAAILTKPVPIEENPLHIGDYPDPVPGPDEVLLEVLACGVCRSNLHVVEGDWLSRGVPAKLPIVPGHEVVGRIVELGPGVKRYRKGDRVGVQPLWNSCGYCEYCLSAREELCRQKHITGETVDGGYAELLVAKENHIYPIPPELSDVEAAPLFCPGITAYHAVLRAEIGPGNKVAVFGIGGVGHMAVQFAKLCGAEVIAVSRNPDHLQLARDLGAEEVVDAKTGDPGESLRSRWGGMDACLVFAPSSAVARQALRALKPGGTLVLGVFADVGEISFFEEKKIVGTVIGPRSEMQEVLRLAAARKVKTVYDVFPLDQAQEALRRLKEGSLLARAVLVTR</sequence>
<dbReference type="Pfam" id="PF00107">
    <property type="entry name" value="ADH_zinc_N"/>
    <property type="match status" value="1"/>
</dbReference>
<gene>
    <name evidence="9" type="primary">adhT</name>
    <name evidence="9" type="ORF">MPNT_460003</name>
</gene>
<dbReference type="RefSeq" id="WP_174583508.1">
    <property type="nucleotide sequence ID" value="NZ_CAJNOB010000041.1"/>
</dbReference>
<dbReference type="GO" id="GO:0004022">
    <property type="term" value="F:alcohol dehydrogenase (NAD+) activity"/>
    <property type="evidence" value="ECO:0007669"/>
    <property type="project" value="UniProtKB-EC"/>
</dbReference>
<dbReference type="Gene3D" id="3.90.180.10">
    <property type="entry name" value="Medium-chain alcohol dehydrogenases, catalytic domain"/>
    <property type="match status" value="1"/>
</dbReference>
<keyword evidence="10" id="KW-1185">Reference proteome</keyword>
<dbReference type="InterPro" id="IPR002328">
    <property type="entry name" value="ADH_Zn_CS"/>
</dbReference>
<dbReference type="AlphaFoldDB" id="A0A8J2BRK0"/>
<evidence type="ECO:0000313" key="9">
    <source>
        <dbReference type="EMBL" id="CAF0702030.1"/>
    </source>
</evidence>
<evidence type="ECO:0000256" key="6">
    <source>
        <dbReference type="ARBA" id="ARBA00023002"/>
    </source>
</evidence>
<organism evidence="9 10">
    <name type="scientific">Candidatus Methylacidithermus pantelleriae</name>
    <dbReference type="NCBI Taxonomy" id="2744239"/>
    <lineage>
        <taxon>Bacteria</taxon>
        <taxon>Pseudomonadati</taxon>
        <taxon>Verrucomicrobiota</taxon>
        <taxon>Methylacidiphilae</taxon>
        <taxon>Methylacidiphilales</taxon>
        <taxon>Methylacidiphilaceae</taxon>
        <taxon>Candidatus Methylacidithermus</taxon>
    </lineage>
</organism>
<name>A0A8J2BRK0_9BACT</name>
<comment type="cofactor">
    <cofactor evidence="1 7">
        <name>Zn(2+)</name>
        <dbReference type="ChEBI" id="CHEBI:29105"/>
    </cofactor>
</comment>
<dbReference type="SUPFAM" id="SSF51735">
    <property type="entry name" value="NAD(P)-binding Rossmann-fold domains"/>
    <property type="match status" value="1"/>
</dbReference>
<evidence type="ECO:0000256" key="5">
    <source>
        <dbReference type="ARBA" id="ARBA00022833"/>
    </source>
</evidence>
<evidence type="ECO:0000256" key="2">
    <source>
        <dbReference type="ARBA" id="ARBA00008072"/>
    </source>
</evidence>
<dbReference type="PROSITE" id="PS00059">
    <property type="entry name" value="ADH_ZINC"/>
    <property type="match status" value="1"/>
</dbReference>
<evidence type="ECO:0000313" key="10">
    <source>
        <dbReference type="Proteomes" id="UP000663859"/>
    </source>
</evidence>
<dbReference type="Pfam" id="PF08240">
    <property type="entry name" value="ADH_N"/>
    <property type="match status" value="1"/>
</dbReference>